<feature type="transmembrane region" description="Helical" evidence="6">
    <location>
        <begin position="448"/>
        <end position="471"/>
    </location>
</feature>
<evidence type="ECO:0000256" key="3">
    <source>
        <dbReference type="ARBA" id="ARBA00022692"/>
    </source>
</evidence>
<feature type="domain" description="Amino acid transporter transmembrane" evidence="7">
    <location>
        <begin position="111"/>
        <end position="474"/>
    </location>
</feature>
<proteinExistence type="predicted"/>
<dbReference type="EMBL" id="JAEUBE010000183">
    <property type="protein sequence ID" value="KAH3667503.1"/>
    <property type="molecule type" value="Genomic_DNA"/>
</dbReference>
<comment type="caution">
    <text evidence="8">The sequence shown here is derived from an EMBL/GenBank/DDBJ whole genome shotgun (WGS) entry which is preliminary data.</text>
</comment>
<dbReference type="Proteomes" id="UP000769157">
    <property type="component" value="Unassembled WGS sequence"/>
</dbReference>
<evidence type="ECO:0000256" key="4">
    <source>
        <dbReference type="ARBA" id="ARBA00022989"/>
    </source>
</evidence>
<dbReference type="RefSeq" id="XP_046062315.1">
    <property type="nucleotide sequence ID" value="XM_046204100.1"/>
</dbReference>
<feature type="transmembrane region" description="Helical" evidence="6">
    <location>
        <begin position="337"/>
        <end position="357"/>
    </location>
</feature>
<organism evidence="8 9">
    <name type="scientific">Ogataea philodendri</name>
    <dbReference type="NCBI Taxonomy" id="1378263"/>
    <lineage>
        <taxon>Eukaryota</taxon>
        <taxon>Fungi</taxon>
        <taxon>Dikarya</taxon>
        <taxon>Ascomycota</taxon>
        <taxon>Saccharomycotina</taxon>
        <taxon>Pichiomycetes</taxon>
        <taxon>Pichiales</taxon>
        <taxon>Pichiaceae</taxon>
        <taxon>Ogataea</taxon>
    </lineage>
</organism>
<keyword evidence="2" id="KW-0813">Transport</keyword>
<keyword evidence="5 6" id="KW-0472">Membrane</keyword>
<evidence type="ECO:0000313" key="9">
    <source>
        <dbReference type="Proteomes" id="UP000769157"/>
    </source>
</evidence>
<feature type="transmembrane region" description="Helical" evidence="6">
    <location>
        <begin position="251"/>
        <end position="272"/>
    </location>
</feature>
<evidence type="ECO:0000256" key="2">
    <source>
        <dbReference type="ARBA" id="ARBA00022448"/>
    </source>
</evidence>
<protein>
    <recommendedName>
        <fullName evidence="7">Amino acid transporter transmembrane domain-containing protein</fullName>
    </recommendedName>
</protein>
<dbReference type="PANTHER" id="PTHR48017">
    <property type="entry name" value="OS05G0424000 PROTEIN-RELATED"/>
    <property type="match status" value="1"/>
</dbReference>
<dbReference type="GO" id="GO:0016020">
    <property type="term" value="C:membrane"/>
    <property type="evidence" value="ECO:0007669"/>
    <property type="project" value="UniProtKB-SubCell"/>
</dbReference>
<evidence type="ECO:0000259" key="7">
    <source>
        <dbReference type="Pfam" id="PF01490"/>
    </source>
</evidence>
<dbReference type="OrthoDB" id="294730at2759"/>
<keyword evidence="4 6" id="KW-1133">Transmembrane helix</keyword>
<feature type="transmembrane region" description="Helical" evidence="6">
    <location>
        <begin position="420"/>
        <end position="442"/>
    </location>
</feature>
<evidence type="ECO:0000313" key="8">
    <source>
        <dbReference type="EMBL" id="KAH3667503.1"/>
    </source>
</evidence>
<dbReference type="GeneID" id="70235119"/>
<gene>
    <name evidence="8" type="ORF">OGAPHI_003152</name>
</gene>
<evidence type="ECO:0000256" key="6">
    <source>
        <dbReference type="SAM" id="Phobius"/>
    </source>
</evidence>
<reference evidence="8" key="1">
    <citation type="journal article" date="2021" name="Open Biol.">
        <title>Shared evolutionary footprints suggest mitochondrial oxidative damage underlies multiple complex I losses in fungi.</title>
        <authorList>
            <person name="Schikora-Tamarit M.A."/>
            <person name="Marcet-Houben M."/>
            <person name="Nosek J."/>
            <person name="Gabaldon T."/>
        </authorList>
    </citation>
    <scope>NUCLEOTIDE SEQUENCE</scope>
    <source>
        <strain evidence="8">CBS6075</strain>
    </source>
</reference>
<keyword evidence="3 6" id="KW-0812">Transmembrane</keyword>
<dbReference type="InterPro" id="IPR013057">
    <property type="entry name" value="AA_transpt_TM"/>
</dbReference>
<reference evidence="8" key="2">
    <citation type="submission" date="2021-01" db="EMBL/GenBank/DDBJ databases">
        <authorList>
            <person name="Schikora-Tamarit M.A."/>
        </authorList>
    </citation>
    <scope>NUCLEOTIDE SEQUENCE</scope>
    <source>
        <strain evidence="8">CBS6075</strain>
    </source>
</reference>
<keyword evidence="9" id="KW-1185">Reference proteome</keyword>
<comment type="subcellular location">
    <subcellularLocation>
        <location evidence="1">Membrane</location>
    </subcellularLocation>
</comment>
<feature type="transmembrane region" description="Helical" evidence="6">
    <location>
        <begin position="518"/>
        <end position="544"/>
    </location>
</feature>
<dbReference type="Pfam" id="PF01490">
    <property type="entry name" value="Aa_trans"/>
    <property type="match status" value="1"/>
</dbReference>
<feature type="transmembrane region" description="Helical" evidence="6">
    <location>
        <begin position="189"/>
        <end position="213"/>
    </location>
</feature>
<feature type="transmembrane region" description="Helical" evidence="6">
    <location>
        <begin position="377"/>
        <end position="399"/>
    </location>
</feature>
<evidence type="ECO:0000256" key="5">
    <source>
        <dbReference type="ARBA" id="ARBA00023136"/>
    </source>
</evidence>
<feature type="transmembrane region" description="Helical" evidence="6">
    <location>
        <begin position="145"/>
        <end position="168"/>
    </location>
</feature>
<feature type="transmembrane region" description="Helical" evidence="6">
    <location>
        <begin position="301"/>
        <end position="325"/>
    </location>
</feature>
<name>A0A9P8T5Y6_9ASCO</name>
<accession>A0A9P8T5Y6</accession>
<evidence type="ECO:0000256" key="1">
    <source>
        <dbReference type="ARBA" id="ARBA00004370"/>
    </source>
</evidence>
<sequence>MSAFSASEAYLRQSSKIISSFIARLMTAEKPVSKTIHEVSVEEVSSSKSSPIVKRLFYAQRYIEHQYSQVKHQQKFSWWNRFIYGSLKIESLVLRSEDYPTWSDDALSIRNSHWLSCAGLITTEIMGALLVPQGVSYLGYVPGNIMLVVFFSFTLVAGGIIWWLFLLFDSPEFPVKTFADIAELLGGKIFRETIIFLQMVAMILTAATIVIGAVEGLEIMRTERVCFTGLILLICGVQAACGHLKSLSKLGIICIAISILNYVCLFAQLGYFGEPNWENAKSVLGVDRGTVHAYAVAHQGFVAQLVSVTSLSYVFAGCLVFPEILSEMKRPWDFWKSMLLAQSCILVIYLLYGNFVYAKQGQFTNSPAVLGISDTAALRGFAMVTFLTGYTQGTFYGHLSAKVCYKNYLPRLVRNLRFQSLRGTLLWSATVICVWVVVFVISAGVPNVMAVAAFTSALTMIPLTYVFPYLLNLWAVFVKASVENIGHYDPATGETHEYEAKFKQLFKNGYKSHRWQTWVLLSISAVASIFAVMGIAGSIGYMVFVFSSTAARSFSCKSPI</sequence>
<dbReference type="AlphaFoldDB" id="A0A9P8T5Y6"/>